<dbReference type="InterPro" id="IPR011008">
    <property type="entry name" value="Dimeric_a/b-barrel"/>
</dbReference>
<dbReference type="InterPro" id="IPR050744">
    <property type="entry name" value="AI-2_Isomerase_LsrG"/>
</dbReference>
<dbReference type="PATRIC" id="fig|1280950.3.peg.2355"/>
<dbReference type="SUPFAM" id="SSF54909">
    <property type="entry name" value="Dimeric alpha+beta barrel"/>
    <property type="match status" value="1"/>
</dbReference>
<evidence type="ECO:0000259" key="1">
    <source>
        <dbReference type="PROSITE" id="PS51725"/>
    </source>
</evidence>
<keyword evidence="3" id="KW-1185">Reference proteome</keyword>
<protein>
    <recommendedName>
        <fullName evidence="1">ABM domain-containing protein</fullName>
    </recommendedName>
</protein>
<evidence type="ECO:0000313" key="3">
    <source>
        <dbReference type="Proteomes" id="UP000025171"/>
    </source>
</evidence>
<dbReference type="Gene3D" id="3.30.70.100">
    <property type="match status" value="1"/>
</dbReference>
<dbReference type="EMBL" id="ARYK01000005">
    <property type="protein sequence ID" value="KCZ91789.1"/>
    <property type="molecule type" value="Genomic_DNA"/>
</dbReference>
<feature type="domain" description="ABM" evidence="1">
    <location>
        <begin position="2"/>
        <end position="91"/>
    </location>
</feature>
<dbReference type="eggNOG" id="COG1359">
    <property type="taxonomic scope" value="Bacteria"/>
</dbReference>
<dbReference type="STRING" id="1280950.HJO_11747"/>
<dbReference type="RefSeq" id="WP_035617056.1">
    <property type="nucleotide sequence ID" value="NZ_ARYK01000005.1"/>
</dbReference>
<name>A0A059FMA7_9PROT</name>
<dbReference type="Pfam" id="PF03992">
    <property type="entry name" value="ABM"/>
    <property type="match status" value="1"/>
</dbReference>
<dbReference type="InterPro" id="IPR007138">
    <property type="entry name" value="ABM_dom"/>
</dbReference>
<sequence>MIIVIGSVVTTPDSHADILALSLEHVARSRAEPGCIAHNVHQDCETPARLVFVEYWSDMAALHAHFAVPASGEFIRAIRELSPAPTGMKIFDATERQGK</sequence>
<organism evidence="2 3">
    <name type="scientific">Hyphomonas johnsonii MHS-2</name>
    <dbReference type="NCBI Taxonomy" id="1280950"/>
    <lineage>
        <taxon>Bacteria</taxon>
        <taxon>Pseudomonadati</taxon>
        <taxon>Pseudomonadota</taxon>
        <taxon>Alphaproteobacteria</taxon>
        <taxon>Hyphomonadales</taxon>
        <taxon>Hyphomonadaceae</taxon>
        <taxon>Hyphomonas</taxon>
    </lineage>
</organism>
<dbReference type="AlphaFoldDB" id="A0A059FMA7"/>
<accession>A0A059FMA7</accession>
<comment type="caution">
    <text evidence="2">The sequence shown here is derived from an EMBL/GenBank/DDBJ whole genome shotgun (WGS) entry which is preliminary data.</text>
</comment>
<gene>
    <name evidence="2" type="ORF">HJO_11747</name>
</gene>
<dbReference type="GO" id="GO:0003824">
    <property type="term" value="F:catalytic activity"/>
    <property type="evidence" value="ECO:0007669"/>
    <property type="project" value="TreeGrafter"/>
</dbReference>
<dbReference type="PANTHER" id="PTHR33336">
    <property type="entry name" value="QUINOL MONOOXYGENASE YGIN-RELATED"/>
    <property type="match status" value="1"/>
</dbReference>
<reference evidence="2 3" key="1">
    <citation type="journal article" date="2014" name="Antonie Van Leeuwenhoek">
        <title>Hyphomonas beringensis sp. nov. and Hyphomonas chukchiensis sp. nov., isolated from surface seawater of the Bering Sea and Chukchi Sea.</title>
        <authorList>
            <person name="Li C."/>
            <person name="Lai Q."/>
            <person name="Li G."/>
            <person name="Dong C."/>
            <person name="Wang J."/>
            <person name="Liao Y."/>
            <person name="Shao Z."/>
        </authorList>
    </citation>
    <scope>NUCLEOTIDE SEQUENCE [LARGE SCALE GENOMIC DNA]</scope>
    <source>
        <strain evidence="2 3">MHS-2</strain>
    </source>
</reference>
<evidence type="ECO:0000313" key="2">
    <source>
        <dbReference type="EMBL" id="KCZ91789.1"/>
    </source>
</evidence>
<proteinExistence type="predicted"/>
<dbReference type="Proteomes" id="UP000025171">
    <property type="component" value="Unassembled WGS sequence"/>
</dbReference>
<dbReference type="PROSITE" id="PS51725">
    <property type="entry name" value="ABM"/>
    <property type="match status" value="1"/>
</dbReference>
<dbReference type="PANTHER" id="PTHR33336:SF15">
    <property type="entry name" value="ABM DOMAIN-CONTAINING PROTEIN"/>
    <property type="match status" value="1"/>
</dbReference>
<dbReference type="OrthoDB" id="287932at2"/>